<dbReference type="PROSITE" id="PS51726">
    <property type="entry name" value="MYST_HAT"/>
    <property type="match status" value="1"/>
</dbReference>
<dbReference type="InterPro" id="IPR000196">
    <property type="entry name" value="Ribosomal_eL19_dom"/>
</dbReference>
<dbReference type="FunFam" id="1.10.1200.240:FF:000001">
    <property type="entry name" value="Ribosomal protein L19"/>
    <property type="match status" value="1"/>
</dbReference>
<evidence type="ECO:0000256" key="7">
    <source>
        <dbReference type="RuleBase" id="RU000574"/>
    </source>
</evidence>
<dbReference type="PROSITE" id="PS00526">
    <property type="entry name" value="RIBOSOMAL_L19E"/>
    <property type="match status" value="1"/>
</dbReference>
<dbReference type="Pfam" id="PF01280">
    <property type="entry name" value="Ribosomal_L19e"/>
    <property type="match status" value="1"/>
</dbReference>
<dbReference type="InterPro" id="IPR033935">
    <property type="entry name" value="Ribosomal_eL19_euk"/>
</dbReference>
<dbReference type="GO" id="GO:0022625">
    <property type="term" value="C:cytosolic large ribosomal subunit"/>
    <property type="evidence" value="ECO:0007669"/>
    <property type="project" value="InterPro"/>
</dbReference>
<dbReference type="Gene3D" id="1.10.10.10">
    <property type="entry name" value="Winged helix-like DNA-binding domain superfamily/Winged helix DNA-binding domain"/>
    <property type="match status" value="1"/>
</dbReference>
<dbReference type="Gene3D" id="1.10.1200.240">
    <property type="match status" value="1"/>
</dbReference>
<keyword evidence="5 7" id="KW-0687">Ribonucleoprotein</keyword>
<dbReference type="InterPro" id="IPR016197">
    <property type="entry name" value="Chromo-like_dom_sf"/>
</dbReference>
<dbReference type="InterPro" id="IPR016181">
    <property type="entry name" value="Acyl_CoA_acyltransferase"/>
</dbReference>
<dbReference type="GO" id="GO:0003723">
    <property type="term" value="F:RNA binding"/>
    <property type="evidence" value="ECO:0007669"/>
    <property type="project" value="InterPro"/>
</dbReference>
<keyword evidence="3 7" id="KW-0689">Ribosomal protein</keyword>
<dbReference type="HAMAP" id="MF_01475">
    <property type="entry name" value="Ribosomal_eL19"/>
    <property type="match status" value="1"/>
</dbReference>
<evidence type="ECO:0000256" key="6">
    <source>
        <dbReference type="PIRSR" id="PIRSR602717-51"/>
    </source>
</evidence>
<evidence type="ECO:0000313" key="10">
    <source>
        <dbReference type="EMBL" id="GJJ13942.1"/>
    </source>
</evidence>
<dbReference type="CDD" id="cd01417">
    <property type="entry name" value="Ribosomal_L19e_E"/>
    <property type="match status" value="1"/>
</dbReference>
<dbReference type="InterPro" id="IPR039547">
    <property type="entry name" value="Ribosomal_eL19"/>
</dbReference>
<dbReference type="Gene3D" id="3.30.60.60">
    <property type="entry name" value="N-acetyl transferase-like"/>
    <property type="match status" value="1"/>
</dbReference>
<feature type="compositionally biased region" description="Polar residues" evidence="8">
    <location>
        <begin position="311"/>
        <end position="327"/>
    </location>
</feature>
<dbReference type="Gene3D" id="2.30.30.140">
    <property type="match status" value="1"/>
</dbReference>
<dbReference type="InterPro" id="IPR036388">
    <property type="entry name" value="WH-like_DNA-bd_sf"/>
</dbReference>
<comment type="caution">
    <text evidence="10">The sequence shown here is derived from an EMBL/GenBank/DDBJ whole genome shotgun (WGS) entry which is preliminary data.</text>
</comment>
<feature type="region of interest" description="Disordered" evidence="8">
    <location>
        <begin position="364"/>
        <end position="400"/>
    </location>
</feature>
<dbReference type="Proteomes" id="UP001050691">
    <property type="component" value="Unassembled WGS sequence"/>
</dbReference>
<dbReference type="GO" id="GO:0003735">
    <property type="term" value="F:structural constituent of ribosome"/>
    <property type="evidence" value="ECO:0007669"/>
    <property type="project" value="InterPro"/>
</dbReference>
<dbReference type="NCBIfam" id="NF006343">
    <property type="entry name" value="PRK08570.1"/>
    <property type="match status" value="1"/>
</dbReference>
<dbReference type="SMART" id="SM01416">
    <property type="entry name" value="Ribosomal_L19e"/>
    <property type="match status" value="1"/>
</dbReference>
<dbReference type="AlphaFoldDB" id="A0AAV5AJL3"/>
<dbReference type="GO" id="GO:0004402">
    <property type="term" value="F:histone acetyltransferase activity"/>
    <property type="evidence" value="ECO:0007669"/>
    <property type="project" value="InterPro"/>
</dbReference>
<dbReference type="Gene3D" id="3.40.630.30">
    <property type="match status" value="1"/>
</dbReference>
<organism evidence="10 11">
    <name type="scientific">Clathrus columnatus</name>
    <dbReference type="NCBI Taxonomy" id="1419009"/>
    <lineage>
        <taxon>Eukaryota</taxon>
        <taxon>Fungi</taxon>
        <taxon>Dikarya</taxon>
        <taxon>Basidiomycota</taxon>
        <taxon>Agaricomycotina</taxon>
        <taxon>Agaricomycetes</taxon>
        <taxon>Phallomycetidae</taxon>
        <taxon>Phallales</taxon>
        <taxon>Clathraceae</taxon>
        <taxon>Clathrus</taxon>
    </lineage>
</organism>
<dbReference type="Pfam" id="PF01853">
    <property type="entry name" value="MOZ_SAS"/>
    <property type="match status" value="1"/>
</dbReference>
<proteinExistence type="inferred from homology"/>
<dbReference type="FunFam" id="1.10.1650.10:FF:000001">
    <property type="entry name" value="Ribosomal protein L19"/>
    <property type="match status" value="1"/>
</dbReference>
<reference evidence="10" key="1">
    <citation type="submission" date="2021-10" db="EMBL/GenBank/DDBJ databases">
        <title>De novo Genome Assembly of Clathrus columnatus (Basidiomycota, Fungi) Using Illumina and Nanopore Sequence Data.</title>
        <authorList>
            <person name="Ogiso-Tanaka E."/>
            <person name="Itagaki H."/>
            <person name="Hosoya T."/>
            <person name="Hosaka K."/>
        </authorList>
    </citation>
    <scope>NUCLEOTIDE SEQUENCE</scope>
    <source>
        <strain evidence="10">MO-923</strain>
    </source>
</reference>
<dbReference type="GO" id="GO:0006355">
    <property type="term" value="P:regulation of DNA-templated transcription"/>
    <property type="evidence" value="ECO:0007669"/>
    <property type="project" value="InterPro"/>
</dbReference>
<dbReference type="SUPFAM" id="SSF54160">
    <property type="entry name" value="Chromo domain-like"/>
    <property type="match status" value="1"/>
</dbReference>
<evidence type="ECO:0000256" key="5">
    <source>
        <dbReference type="ARBA" id="ARBA00023274"/>
    </source>
</evidence>
<dbReference type="InterPro" id="IPR002717">
    <property type="entry name" value="HAT_MYST-type"/>
</dbReference>
<evidence type="ECO:0000259" key="9">
    <source>
        <dbReference type="PROSITE" id="PS51726"/>
    </source>
</evidence>
<dbReference type="PANTHER" id="PTHR10722">
    <property type="entry name" value="60S RIBOSOMAL PROTEIN L19"/>
    <property type="match status" value="1"/>
</dbReference>
<dbReference type="InterPro" id="IPR057260">
    <property type="entry name" value="Ribosomal_L19e_C"/>
</dbReference>
<protein>
    <recommendedName>
        <fullName evidence="7">Ribosomal protein L19</fullName>
    </recommendedName>
</protein>
<keyword evidence="11" id="KW-1185">Reference proteome</keyword>
<dbReference type="SUPFAM" id="SSF55729">
    <property type="entry name" value="Acyl-CoA N-acyltransferases (Nat)"/>
    <property type="match status" value="1"/>
</dbReference>
<dbReference type="InterPro" id="IPR025995">
    <property type="entry name" value="Tudor-knot"/>
</dbReference>
<dbReference type="GO" id="GO:0006412">
    <property type="term" value="P:translation"/>
    <property type="evidence" value="ECO:0007669"/>
    <property type="project" value="InterPro"/>
</dbReference>
<dbReference type="SUPFAM" id="SSF48140">
    <property type="entry name" value="Ribosomal protein L19 (L19e)"/>
    <property type="match status" value="1"/>
</dbReference>
<evidence type="ECO:0000256" key="2">
    <source>
        <dbReference type="ARBA" id="ARBA00011082"/>
    </source>
</evidence>
<name>A0AAV5AJL3_9AGAM</name>
<dbReference type="InterPro" id="IPR057259">
    <property type="entry name" value="Ribosomal_L19e"/>
</dbReference>
<dbReference type="Pfam" id="PF25476">
    <property type="entry name" value="Ribosomal_L19e_C"/>
    <property type="match status" value="1"/>
</dbReference>
<dbReference type="InterPro" id="IPR035970">
    <property type="entry name" value="60S_ribosomal_eL19_sf"/>
</dbReference>
<evidence type="ECO:0000313" key="11">
    <source>
        <dbReference type="Proteomes" id="UP001050691"/>
    </source>
</evidence>
<gene>
    <name evidence="10" type="ORF">Clacol_008199</name>
</gene>
<evidence type="ECO:0000256" key="3">
    <source>
        <dbReference type="ARBA" id="ARBA00022980"/>
    </source>
</evidence>
<dbReference type="InterPro" id="IPR023638">
    <property type="entry name" value="Ribosomal_eL19_CS"/>
</dbReference>
<feature type="region of interest" description="Disordered" evidence="8">
    <location>
        <begin position="292"/>
        <end position="340"/>
    </location>
</feature>
<comment type="similarity">
    <text evidence="1">Belongs to the MYST (SAS/MOZ) family.</text>
</comment>
<evidence type="ECO:0000256" key="4">
    <source>
        <dbReference type="ARBA" id="ARBA00022990"/>
    </source>
</evidence>
<comment type="similarity">
    <text evidence="2 7">Belongs to the eukaryotic ribosomal protein eL19 family.</text>
</comment>
<dbReference type="CDD" id="cd04301">
    <property type="entry name" value="NAT_SF"/>
    <property type="match status" value="1"/>
</dbReference>
<sequence>MVNLRSQKRLAASVADVGKRKIWLDPAEQAEIGNANSRNHVKKLIKDGRIIVKPAHVHSRSRTRDLLAAKRKGRHTGPGKRKGTAEARMPSKVLWMRRQRVLRRLLRKYREAGKIDKHLYHSLYQKSKGNVFKNKRVLMEYIHKAKAEKTRTKVLTDQMEARRVKNKAARERRAARLAEKRQAIIAVEHESRSAEPFYVNKAPSKSIGLSCVTTSLFCSYYNLIYISALMPINPPTRHFDLAHDDRNLEQAQILHRRGAQAYVHFLNTDRRLDEWVPEAQLRLAEPHEITETVELRGRKRKRGSNRHVGSPSASQNGEPRSTRSVSPAESESEEDSDIGEHLRMTSKRNFDRVNFGHWQIKTWHSEQEEGVPTSSDPFKAARAADRKSLSGGQRSGRTHGRTADLLANGLHRENEPSGHTTLWVCDRCFKYMREGVLWEVHIKNCKWTHPPGRKVYERGAHVIWEVDGAREKSFHLSRKVLKNLPILVMFYLLTDADSQRDHVLGFFSKEKVSYDNYNLACIVTLPPYQRKGYGMLLIEFSYELSRRAGILGTPERPLSDLGLRSYVTFWISVLVRFFRRVLTVGAPDVAGADIGATESEAARRKKRAKSAQDGQQFELLANIRTGPLNNTEGNKRTSDPVVTFRLIVTAIAPFFESFRRIQTYANPDGSATTHVVVECTLDDISKATSLRPEDAAFALKECGLLQRRRKIESDQEDVICVSREMVEAVAKARGVKKNMMELAHVLL</sequence>
<dbReference type="Gene3D" id="1.10.1650.10">
    <property type="match status" value="1"/>
</dbReference>
<keyword evidence="4" id="KW-0007">Acetylation</keyword>
<dbReference type="EMBL" id="BPWL01000009">
    <property type="protein sequence ID" value="GJJ13942.1"/>
    <property type="molecule type" value="Genomic_DNA"/>
</dbReference>
<evidence type="ECO:0000256" key="1">
    <source>
        <dbReference type="ARBA" id="ARBA00010107"/>
    </source>
</evidence>
<dbReference type="InterPro" id="IPR015972">
    <property type="entry name" value="Ribosomal_eL19_dom1"/>
</dbReference>
<feature type="active site" description="Proton donor/acceptor" evidence="6">
    <location>
        <position position="555"/>
    </location>
</feature>
<accession>A0AAV5AJL3</accession>
<feature type="domain" description="MYST-type HAT" evidence="9">
    <location>
        <begin position="345"/>
        <end position="747"/>
    </location>
</feature>
<dbReference type="Pfam" id="PF11717">
    <property type="entry name" value="Tudor-knot"/>
    <property type="match status" value="1"/>
</dbReference>
<evidence type="ECO:0000256" key="8">
    <source>
        <dbReference type="SAM" id="MobiDB-lite"/>
    </source>
</evidence>